<dbReference type="RefSeq" id="WP_344885797.1">
    <property type="nucleotide sequence ID" value="NZ_BAABAL010000027.1"/>
</dbReference>
<gene>
    <name evidence="1" type="ORF">GCM10022247_72620</name>
</gene>
<organism evidence="1 2">
    <name type="scientific">Allokutzneria multivorans</name>
    <dbReference type="NCBI Taxonomy" id="1142134"/>
    <lineage>
        <taxon>Bacteria</taxon>
        <taxon>Bacillati</taxon>
        <taxon>Actinomycetota</taxon>
        <taxon>Actinomycetes</taxon>
        <taxon>Pseudonocardiales</taxon>
        <taxon>Pseudonocardiaceae</taxon>
        <taxon>Allokutzneria</taxon>
    </lineage>
</organism>
<dbReference type="Proteomes" id="UP001501747">
    <property type="component" value="Unassembled WGS sequence"/>
</dbReference>
<reference evidence="2" key="1">
    <citation type="journal article" date="2019" name="Int. J. Syst. Evol. Microbiol.">
        <title>The Global Catalogue of Microorganisms (GCM) 10K type strain sequencing project: providing services to taxonomists for standard genome sequencing and annotation.</title>
        <authorList>
            <consortium name="The Broad Institute Genomics Platform"/>
            <consortium name="The Broad Institute Genome Sequencing Center for Infectious Disease"/>
            <person name="Wu L."/>
            <person name="Ma J."/>
        </authorList>
    </citation>
    <scope>NUCLEOTIDE SEQUENCE [LARGE SCALE GENOMIC DNA]</scope>
    <source>
        <strain evidence="2">JCM 17342</strain>
    </source>
</reference>
<dbReference type="EMBL" id="BAABAL010000027">
    <property type="protein sequence ID" value="GAA4036355.1"/>
    <property type="molecule type" value="Genomic_DNA"/>
</dbReference>
<keyword evidence="2" id="KW-1185">Reference proteome</keyword>
<evidence type="ECO:0000313" key="1">
    <source>
        <dbReference type="EMBL" id="GAA4036355.1"/>
    </source>
</evidence>
<proteinExistence type="predicted"/>
<sequence length="719" mass="75357">MTLQRFPDLAEPVVTGPAGTVFRAFERTTEAVALPHRLLLDRQPDGAPMLQVALVRGSGSPTATGGRLSVGLTVDTDFAAVAGDSRLIAPHVEHAVLRVTGPEGFAVTTVAGPETAGRAYLDAELGPAAAVLAKRLTEGGRSAIEATLRMLVRAVATRHPVAYEFDSRVLAERLGSADFSVERLAEIVEAVASTVTGDREATDPAERRRALALRLLDRLAEPAPTVEPLYRLRPLAAGTERIDLAEPGAVFVDVVVDLDTVAAEAAIAAAGPDRLVRRVDLPTLPTGRIPLSLRANLVFPIPGLVTLIADVRVPPKPPLRPQPASVSAELARPDGTASVVLSLAPGEAISGEARLRALIDIGDGVEEITGPWRPVTSDTVLLGPDAFPLPLTVIRLSSGLTSQATVDVVTAKGARLAALDARTPTAAVAVPASPPKLVVRPSGSGHPIEIPVEPRARVDLDPATLPGFGAHQAKLDFAGAAAPVTVRWRAEGTPESVARQVTLGPKPTRAVIRWVATSPFEPGILWRTNGPWSEPVAPQDGLVIAIPGDPEPVVVEVDGVELRSDPGTPGRWSYEPVGPTVELARDGSPQLSIVEAEGMGFLQLTARLDLPEGTRARLLSELRRHVDATEVRAVPVAVQAIGLQVREAEAWTTIADGRGSGVPPWTSALSASLRADRLSALKAAVEGTRGKARLHARFTLPSAHVVDTTTDLADLLGSA</sequence>
<evidence type="ECO:0000313" key="2">
    <source>
        <dbReference type="Proteomes" id="UP001501747"/>
    </source>
</evidence>
<comment type="caution">
    <text evidence="1">The sequence shown here is derived from an EMBL/GenBank/DDBJ whole genome shotgun (WGS) entry which is preliminary data.</text>
</comment>
<name>A0ABP7U5E7_9PSEU</name>
<accession>A0ABP7U5E7</accession>
<protein>
    <submittedName>
        <fullName evidence="1">Uncharacterized protein</fullName>
    </submittedName>
</protein>